<organism evidence="1 2">
    <name type="scientific">Sphingomonas bisphenolicum</name>
    <dbReference type="NCBI Taxonomy" id="296544"/>
    <lineage>
        <taxon>Bacteria</taxon>
        <taxon>Pseudomonadati</taxon>
        <taxon>Pseudomonadota</taxon>
        <taxon>Alphaproteobacteria</taxon>
        <taxon>Sphingomonadales</taxon>
        <taxon>Sphingomonadaceae</taxon>
        <taxon>Sphingomonas</taxon>
    </lineage>
</organism>
<dbReference type="Gene3D" id="1.10.150.750">
    <property type="match status" value="1"/>
</dbReference>
<dbReference type="EMBL" id="AP018817">
    <property type="protein sequence ID" value="BBF69699.1"/>
    <property type="molecule type" value="Genomic_DNA"/>
</dbReference>
<dbReference type="Gene3D" id="3.40.50.1000">
    <property type="entry name" value="HAD superfamily/HAD-like"/>
    <property type="match status" value="1"/>
</dbReference>
<dbReference type="SUPFAM" id="SSF56784">
    <property type="entry name" value="HAD-like"/>
    <property type="match status" value="1"/>
</dbReference>
<gene>
    <name evidence="1" type="ORF">SBA_ch1_18990</name>
</gene>
<accession>A0ABM7FX52</accession>
<dbReference type="Proteomes" id="UP001059971">
    <property type="component" value="Chromosome 1"/>
</dbReference>
<proteinExistence type="predicted"/>
<evidence type="ECO:0000313" key="2">
    <source>
        <dbReference type="Proteomes" id="UP001059971"/>
    </source>
</evidence>
<reference evidence="1" key="1">
    <citation type="submission" date="2018-07" db="EMBL/GenBank/DDBJ databases">
        <title>Complete genome sequence of Sphingomonas bisphenolicum strain AO1, a bisphenol A degradative bacterium isolated from Japanese farm field.</title>
        <authorList>
            <person name="Murakami M."/>
            <person name="Koh M."/>
            <person name="Koba S."/>
            <person name="Matsumura Y."/>
        </authorList>
    </citation>
    <scope>NUCLEOTIDE SEQUENCE</scope>
    <source>
        <strain evidence="1">AO1</strain>
    </source>
</reference>
<sequence>MADRMAHSDLPAFCIDWSYSRFDQVLGAWTPYSDLLRESLRPTFKVWGGEYREADADSAYEVIPTWGPHDDVPAGLSKIAGDIPLVIPPNAMDEHIDRNVGLLGAPFHAIYTAQMAQAQKPRMIGFDYIFDQLGCGPEDMMHVSSSFRYDLHFGDIPEVSLPSFRWSRPRTFKQFLSRCGDSTHWRTPSLTWPVTPILRPRLVGDNQKITVAARAMAEKKVRQRPSGLRRTAGA</sequence>
<protein>
    <submittedName>
        <fullName evidence="1">Uncharacterized protein</fullName>
    </submittedName>
</protein>
<dbReference type="InterPro" id="IPR023214">
    <property type="entry name" value="HAD_sf"/>
</dbReference>
<evidence type="ECO:0000313" key="1">
    <source>
        <dbReference type="EMBL" id="BBF69699.1"/>
    </source>
</evidence>
<dbReference type="InterPro" id="IPR036412">
    <property type="entry name" value="HAD-like_sf"/>
</dbReference>
<keyword evidence="2" id="KW-1185">Reference proteome</keyword>
<name>A0ABM7FX52_9SPHN</name>